<feature type="transmembrane region" description="Helical" evidence="1">
    <location>
        <begin position="48"/>
        <end position="69"/>
    </location>
</feature>
<evidence type="ECO:0000313" key="3">
    <source>
        <dbReference type="Proteomes" id="UP000265520"/>
    </source>
</evidence>
<name>A0A392MXQ8_9FABA</name>
<feature type="non-terminal residue" evidence="2">
    <location>
        <position position="99"/>
    </location>
</feature>
<proteinExistence type="predicted"/>
<dbReference type="AlphaFoldDB" id="A0A392MXQ8"/>
<evidence type="ECO:0000256" key="1">
    <source>
        <dbReference type="SAM" id="Phobius"/>
    </source>
</evidence>
<keyword evidence="1" id="KW-0472">Membrane</keyword>
<dbReference type="Proteomes" id="UP000265520">
    <property type="component" value="Unassembled WGS sequence"/>
</dbReference>
<keyword evidence="1" id="KW-1133">Transmembrane helix</keyword>
<keyword evidence="3" id="KW-1185">Reference proteome</keyword>
<dbReference type="EMBL" id="LXQA010022459">
    <property type="protein sequence ID" value="MCH92336.1"/>
    <property type="molecule type" value="Genomic_DNA"/>
</dbReference>
<protein>
    <submittedName>
        <fullName evidence="2">BI1-like protein</fullName>
    </submittedName>
</protein>
<reference evidence="2 3" key="1">
    <citation type="journal article" date="2018" name="Front. Plant Sci.">
        <title>Red Clover (Trifolium pratense) and Zigzag Clover (T. medium) - A Picture of Genomic Similarities and Differences.</title>
        <authorList>
            <person name="Dluhosova J."/>
            <person name="Istvanek J."/>
            <person name="Nedelnik J."/>
            <person name="Repkova J."/>
        </authorList>
    </citation>
    <scope>NUCLEOTIDE SEQUENCE [LARGE SCALE GENOMIC DNA]</scope>
    <source>
        <strain evidence="3">cv. 10/8</strain>
        <tissue evidence="2">Leaf</tissue>
    </source>
</reference>
<gene>
    <name evidence="2" type="ORF">A2U01_0013273</name>
</gene>
<accession>A0A392MXQ8</accession>
<keyword evidence="1" id="KW-0812">Transmembrane</keyword>
<comment type="caution">
    <text evidence="2">The sequence shown here is derived from an EMBL/GenBank/DDBJ whole genome shotgun (WGS) entry which is preliminary data.</text>
</comment>
<feature type="transmembrane region" description="Helical" evidence="1">
    <location>
        <begin position="75"/>
        <end position="98"/>
    </location>
</feature>
<evidence type="ECO:0000313" key="2">
    <source>
        <dbReference type="EMBL" id="MCH92336.1"/>
    </source>
</evidence>
<organism evidence="2 3">
    <name type="scientific">Trifolium medium</name>
    <dbReference type="NCBI Taxonomy" id="97028"/>
    <lineage>
        <taxon>Eukaryota</taxon>
        <taxon>Viridiplantae</taxon>
        <taxon>Streptophyta</taxon>
        <taxon>Embryophyta</taxon>
        <taxon>Tracheophyta</taxon>
        <taxon>Spermatophyta</taxon>
        <taxon>Magnoliopsida</taxon>
        <taxon>eudicotyledons</taxon>
        <taxon>Gunneridae</taxon>
        <taxon>Pentapetalae</taxon>
        <taxon>rosids</taxon>
        <taxon>fabids</taxon>
        <taxon>Fabales</taxon>
        <taxon>Fabaceae</taxon>
        <taxon>Papilionoideae</taxon>
        <taxon>50 kb inversion clade</taxon>
        <taxon>NPAAA clade</taxon>
        <taxon>Hologalegina</taxon>
        <taxon>IRL clade</taxon>
        <taxon>Trifolieae</taxon>
        <taxon>Trifolium</taxon>
    </lineage>
</organism>
<sequence>MSRKIDSEGVVENLERSLCPAKLEKLEKSVCPTMLENPQLRCKTSQGFVLYIVLIFLPFIAMYPLYYYYDRKHPLSYVLLLIFNVSSAIPIGLTCAFVS</sequence>